<gene>
    <name evidence="2" type="ORF">EJ06DRAFT_531385</name>
</gene>
<reference evidence="2" key="1">
    <citation type="journal article" date="2020" name="Stud. Mycol.">
        <title>101 Dothideomycetes genomes: a test case for predicting lifestyles and emergence of pathogens.</title>
        <authorList>
            <person name="Haridas S."/>
            <person name="Albert R."/>
            <person name="Binder M."/>
            <person name="Bloem J."/>
            <person name="Labutti K."/>
            <person name="Salamov A."/>
            <person name="Andreopoulos B."/>
            <person name="Baker S."/>
            <person name="Barry K."/>
            <person name="Bills G."/>
            <person name="Bluhm B."/>
            <person name="Cannon C."/>
            <person name="Castanera R."/>
            <person name="Culley D."/>
            <person name="Daum C."/>
            <person name="Ezra D."/>
            <person name="Gonzalez J."/>
            <person name="Henrissat B."/>
            <person name="Kuo A."/>
            <person name="Liang C."/>
            <person name="Lipzen A."/>
            <person name="Lutzoni F."/>
            <person name="Magnuson J."/>
            <person name="Mondo S."/>
            <person name="Nolan M."/>
            <person name="Ohm R."/>
            <person name="Pangilinan J."/>
            <person name="Park H.-J."/>
            <person name="Ramirez L."/>
            <person name="Alfaro M."/>
            <person name="Sun H."/>
            <person name="Tritt A."/>
            <person name="Yoshinaga Y."/>
            <person name="Zwiers L.-H."/>
            <person name="Turgeon B."/>
            <person name="Goodwin S."/>
            <person name="Spatafora J."/>
            <person name="Crous P."/>
            <person name="Grigoriev I."/>
        </authorList>
    </citation>
    <scope>NUCLEOTIDE SEQUENCE</scope>
    <source>
        <strain evidence="2">CBS 262.69</strain>
    </source>
</reference>
<feature type="region of interest" description="Disordered" evidence="1">
    <location>
        <begin position="1"/>
        <end position="111"/>
    </location>
</feature>
<dbReference type="Proteomes" id="UP000799640">
    <property type="component" value="Unassembled WGS sequence"/>
</dbReference>
<dbReference type="AlphaFoldDB" id="A0A6G1HT42"/>
<organism evidence="2 3">
    <name type="scientific">Trichodelitschia bisporula</name>
    <dbReference type="NCBI Taxonomy" id="703511"/>
    <lineage>
        <taxon>Eukaryota</taxon>
        <taxon>Fungi</taxon>
        <taxon>Dikarya</taxon>
        <taxon>Ascomycota</taxon>
        <taxon>Pezizomycotina</taxon>
        <taxon>Dothideomycetes</taxon>
        <taxon>Dothideomycetes incertae sedis</taxon>
        <taxon>Phaeotrichales</taxon>
        <taxon>Phaeotrichaceae</taxon>
        <taxon>Trichodelitschia</taxon>
    </lineage>
</organism>
<feature type="compositionally biased region" description="Basic residues" evidence="1">
    <location>
        <begin position="89"/>
        <end position="98"/>
    </location>
</feature>
<proteinExistence type="predicted"/>
<dbReference type="EMBL" id="ML996698">
    <property type="protein sequence ID" value="KAF2399081.1"/>
    <property type="molecule type" value="Genomic_DNA"/>
</dbReference>
<evidence type="ECO:0000256" key="1">
    <source>
        <dbReference type="SAM" id="MobiDB-lite"/>
    </source>
</evidence>
<accession>A0A6G1HT42</accession>
<evidence type="ECO:0000313" key="2">
    <source>
        <dbReference type="EMBL" id="KAF2399081.1"/>
    </source>
</evidence>
<protein>
    <submittedName>
        <fullName evidence="2">Uncharacterized protein</fullName>
    </submittedName>
</protein>
<sequence>MATQPEGWKTRGSPDSGYGRLSPGPFVKQRPAKRKQASQKGTVCAGRKESEPRKAVCTIAELHTSRTHRSNRTETRQVGKTSRESDKRRPQKKPRQAKKFSVTHTHPDTPHIRHAPFSQHQTHNIPAIFSPSQVAFPIHPIAEHRSQTLNALSLPAHHPAD</sequence>
<keyword evidence="3" id="KW-1185">Reference proteome</keyword>
<feature type="compositionally biased region" description="Basic and acidic residues" evidence="1">
    <location>
        <begin position="71"/>
        <end position="88"/>
    </location>
</feature>
<evidence type="ECO:0000313" key="3">
    <source>
        <dbReference type="Proteomes" id="UP000799640"/>
    </source>
</evidence>
<name>A0A6G1HT42_9PEZI</name>